<dbReference type="PROSITE" id="PS50949">
    <property type="entry name" value="HTH_GNTR"/>
    <property type="match status" value="1"/>
</dbReference>
<evidence type="ECO:0000256" key="1">
    <source>
        <dbReference type="ARBA" id="ARBA00023015"/>
    </source>
</evidence>
<feature type="domain" description="HTH gntR-type" evidence="4">
    <location>
        <begin position="31"/>
        <end position="98"/>
    </location>
</feature>
<evidence type="ECO:0000259" key="4">
    <source>
        <dbReference type="PROSITE" id="PS50949"/>
    </source>
</evidence>
<evidence type="ECO:0000313" key="6">
    <source>
        <dbReference type="Proteomes" id="UP000009319"/>
    </source>
</evidence>
<dbReference type="eggNOG" id="COG1802">
    <property type="taxonomic scope" value="Bacteria"/>
</dbReference>
<dbReference type="STRING" id="1211777.BN77_p2fCDS47757R"/>
<dbReference type="InterPro" id="IPR000524">
    <property type="entry name" value="Tscrpt_reg_HTH_GntR"/>
</dbReference>
<keyword evidence="2" id="KW-0238">DNA-binding</keyword>
<dbReference type="InterPro" id="IPR036388">
    <property type="entry name" value="WH-like_DNA-bd_sf"/>
</dbReference>
<dbReference type="SMART" id="SM00895">
    <property type="entry name" value="FCD"/>
    <property type="match status" value="1"/>
</dbReference>
<dbReference type="InterPro" id="IPR011711">
    <property type="entry name" value="GntR_C"/>
</dbReference>
<protein>
    <submittedName>
        <fullName evidence="5">Putative GntR transcriptional regulator</fullName>
    </submittedName>
</protein>
<dbReference type="InterPro" id="IPR008920">
    <property type="entry name" value="TF_FadR/GntR_C"/>
</dbReference>
<evidence type="ECO:0000313" key="5">
    <source>
        <dbReference type="EMBL" id="CCM80266.1"/>
    </source>
</evidence>
<dbReference type="Proteomes" id="UP000009319">
    <property type="component" value="Unassembled WGS sequence"/>
</dbReference>
<dbReference type="HOGENOM" id="CLU_017584_5_4_5"/>
<name>K0PU77_9HYPH</name>
<dbReference type="SUPFAM" id="SSF48008">
    <property type="entry name" value="GntR ligand-binding domain-like"/>
    <property type="match status" value="1"/>
</dbReference>
<keyword evidence="3" id="KW-0804">Transcription</keyword>
<dbReference type="PANTHER" id="PTHR43537">
    <property type="entry name" value="TRANSCRIPTIONAL REGULATOR, GNTR FAMILY"/>
    <property type="match status" value="1"/>
</dbReference>
<dbReference type="PANTHER" id="PTHR43537:SF39">
    <property type="entry name" value="HTH-TYPE TRANSCRIPTIONAL REGULATOR MCBR"/>
    <property type="match status" value="1"/>
</dbReference>
<dbReference type="Pfam" id="PF00392">
    <property type="entry name" value="GntR"/>
    <property type="match status" value="1"/>
</dbReference>
<dbReference type="EMBL" id="CANI01000086">
    <property type="protein sequence ID" value="CCM80266.1"/>
    <property type="molecule type" value="Genomic_DNA"/>
</dbReference>
<dbReference type="GO" id="GO:0003677">
    <property type="term" value="F:DNA binding"/>
    <property type="evidence" value="ECO:0007669"/>
    <property type="project" value="UniProtKB-KW"/>
</dbReference>
<reference evidence="5 6" key="1">
    <citation type="journal article" date="2013" name="Genome Announc.">
        <title>Draft Genome Sequence of Rhizobium mesoamericanum STM3625, a Nitrogen-Fixing Symbiont of Mimosa pudica Isolated in French Guiana (South America).</title>
        <authorList>
            <person name="Moulin L."/>
            <person name="Mornico D."/>
            <person name="Melkonian R."/>
            <person name="Klonowska A."/>
        </authorList>
    </citation>
    <scope>NUCLEOTIDE SEQUENCE [LARGE SCALE GENOMIC DNA]</scope>
    <source>
        <strain evidence="5 6">STM3625</strain>
    </source>
</reference>
<proteinExistence type="predicted"/>
<dbReference type="SUPFAM" id="SSF46785">
    <property type="entry name" value="Winged helix' DNA-binding domain"/>
    <property type="match status" value="1"/>
</dbReference>
<dbReference type="Gene3D" id="1.10.10.10">
    <property type="entry name" value="Winged helix-like DNA-binding domain superfamily/Winged helix DNA-binding domain"/>
    <property type="match status" value="1"/>
</dbReference>
<dbReference type="InterPro" id="IPR036390">
    <property type="entry name" value="WH_DNA-bd_sf"/>
</dbReference>
<keyword evidence="1" id="KW-0805">Transcription regulation</keyword>
<keyword evidence="6" id="KW-1185">Reference proteome</keyword>
<dbReference type="AlphaFoldDB" id="K0PU77"/>
<comment type="caution">
    <text evidence="5">The sequence shown here is derived from an EMBL/GenBank/DDBJ whole genome shotgun (WGS) entry which is preliminary data.</text>
</comment>
<dbReference type="GO" id="GO:0003700">
    <property type="term" value="F:DNA-binding transcription factor activity"/>
    <property type="evidence" value="ECO:0007669"/>
    <property type="project" value="InterPro"/>
</dbReference>
<organism evidence="5 6">
    <name type="scientific">Rhizobium mesoamericanum STM3625</name>
    <dbReference type="NCBI Taxonomy" id="1211777"/>
    <lineage>
        <taxon>Bacteria</taxon>
        <taxon>Pseudomonadati</taxon>
        <taxon>Pseudomonadota</taxon>
        <taxon>Alphaproteobacteria</taxon>
        <taxon>Hyphomicrobiales</taxon>
        <taxon>Rhizobiaceae</taxon>
        <taxon>Rhizobium/Agrobacterium group</taxon>
        <taxon>Rhizobium</taxon>
    </lineage>
</organism>
<accession>K0PU77</accession>
<sequence>MRRDLDVRSDSVEPAGIQGAKVDLPTLKKHARLGDMAYEAMKERLIRGAFEPGRKLTVRAVAEALGVSSTPARDALNRLAAEGALVYSGPKTVIVPYLTMEALQEVTAMRLALEGLAAERGAVRAPKDLPDLLTEYQAKINEGLASRRYAEVLWMNKEFHFSVYKCCNMPYLLTTIETLWLRIGPSFHDLYPEFAIQKYGVHNHEVVIESLRDGDSGAARAAFENDIRDGYRRLKQSIRVREERSES</sequence>
<dbReference type="Pfam" id="PF07729">
    <property type="entry name" value="FCD"/>
    <property type="match status" value="1"/>
</dbReference>
<gene>
    <name evidence="5" type="ORF">BN77_p2fCDS47757R</name>
</gene>
<dbReference type="SMART" id="SM00345">
    <property type="entry name" value="HTH_GNTR"/>
    <property type="match status" value="1"/>
</dbReference>
<evidence type="ECO:0000256" key="3">
    <source>
        <dbReference type="ARBA" id="ARBA00023163"/>
    </source>
</evidence>
<evidence type="ECO:0000256" key="2">
    <source>
        <dbReference type="ARBA" id="ARBA00023125"/>
    </source>
</evidence>
<dbReference type="Gene3D" id="1.20.120.530">
    <property type="entry name" value="GntR ligand-binding domain-like"/>
    <property type="match status" value="1"/>
</dbReference>